<gene>
    <name evidence="9" type="ORF">GV64_11910</name>
</gene>
<evidence type="ECO:0000256" key="2">
    <source>
        <dbReference type="ARBA" id="ARBA00009142"/>
    </source>
</evidence>
<name>A0A081KB26_9GAMM</name>
<feature type="transmembrane region" description="Helical" evidence="8">
    <location>
        <begin position="165"/>
        <end position="183"/>
    </location>
</feature>
<dbReference type="InterPro" id="IPR002781">
    <property type="entry name" value="TM_pro_TauE-like"/>
</dbReference>
<feature type="transmembrane region" description="Helical" evidence="8">
    <location>
        <begin position="97"/>
        <end position="114"/>
    </location>
</feature>
<reference evidence="9 10" key="1">
    <citation type="submission" date="2014-06" db="EMBL/GenBank/DDBJ databases">
        <title>Whole Genome Sequences of Three Symbiotic Endozoicomonas Bacteria.</title>
        <authorList>
            <person name="Neave M.J."/>
            <person name="Apprill A."/>
            <person name="Voolstra C.R."/>
        </authorList>
    </citation>
    <scope>NUCLEOTIDE SEQUENCE [LARGE SCALE GENOMIC DNA]</scope>
    <source>
        <strain evidence="9 10">DSM 22380</strain>
    </source>
</reference>
<keyword evidence="6 8" id="KW-1133">Transmembrane helix</keyword>
<keyword evidence="10" id="KW-1185">Reference proteome</keyword>
<feature type="transmembrane region" description="Helical" evidence="8">
    <location>
        <begin position="7"/>
        <end position="34"/>
    </location>
</feature>
<sequence length="244" mass="26347">MLSIEWLLFVPVAIAAMIRGYTGFGFAAISILAIGQWYPVHIAVPVVLLLDAVTGLPLLLGSWRQCCVRTLNSLLLAGVAGMPAGLFLLFYLEESTLRLLVALVILLMGLLSYLPSSVAQSVIKSGWICGVMSGWTTSAVSAGGIPVIMHMVNSSLSLRKQRATLIMYFVISSILCVSLILMGTKDLDSVFDLFLGLLPVCISGALAGKVFFHFYETGRVQQIAFSFMMLLASLSLIKAVYVVF</sequence>
<comment type="similarity">
    <text evidence="2 8">Belongs to the 4-toluene sulfonate uptake permease (TSUP) (TC 2.A.102) family.</text>
</comment>
<keyword evidence="3" id="KW-0813">Transport</keyword>
<evidence type="ECO:0000256" key="7">
    <source>
        <dbReference type="ARBA" id="ARBA00023136"/>
    </source>
</evidence>
<keyword evidence="4 8" id="KW-1003">Cell membrane</keyword>
<evidence type="ECO:0000256" key="4">
    <source>
        <dbReference type="ARBA" id="ARBA00022475"/>
    </source>
</evidence>
<feature type="transmembrane region" description="Helical" evidence="8">
    <location>
        <begin position="73"/>
        <end position="91"/>
    </location>
</feature>
<keyword evidence="5 8" id="KW-0812">Transmembrane</keyword>
<evidence type="ECO:0000313" key="9">
    <source>
        <dbReference type="EMBL" id="KEI71352.1"/>
    </source>
</evidence>
<dbReference type="RefSeq" id="WP_020582940.1">
    <property type="nucleotide sequence ID" value="NZ_JOJP01000001.1"/>
</dbReference>
<dbReference type="Pfam" id="PF01925">
    <property type="entry name" value="TauE"/>
    <property type="match status" value="1"/>
</dbReference>
<organism evidence="9 10">
    <name type="scientific">Endozoicomonas elysicola</name>
    <dbReference type="NCBI Taxonomy" id="305900"/>
    <lineage>
        <taxon>Bacteria</taxon>
        <taxon>Pseudomonadati</taxon>
        <taxon>Pseudomonadota</taxon>
        <taxon>Gammaproteobacteria</taxon>
        <taxon>Oceanospirillales</taxon>
        <taxon>Endozoicomonadaceae</taxon>
        <taxon>Endozoicomonas</taxon>
    </lineage>
</organism>
<dbReference type="PANTHER" id="PTHR30269">
    <property type="entry name" value="TRANSMEMBRANE PROTEIN YFCA"/>
    <property type="match status" value="1"/>
</dbReference>
<evidence type="ECO:0000256" key="8">
    <source>
        <dbReference type="RuleBase" id="RU363041"/>
    </source>
</evidence>
<evidence type="ECO:0000256" key="3">
    <source>
        <dbReference type="ARBA" id="ARBA00022448"/>
    </source>
</evidence>
<keyword evidence="7 8" id="KW-0472">Membrane</keyword>
<dbReference type="AlphaFoldDB" id="A0A081KB26"/>
<evidence type="ECO:0000256" key="6">
    <source>
        <dbReference type="ARBA" id="ARBA00022989"/>
    </source>
</evidence>
<comment type="subcellular location">
    <subcellularLocation>
        <location evidence="1 8">Cell membrane</location>
        <topology evidence="1 8">Multi-pass membrane protein</topology>
    </subcellularLocation>
</comment>
<dbReference type="GO" id="GO:0005886">
    <property type="term" value="C:plasma membrane"/>
    <property type="evidence" value="ECO:0007669"/>
    <property type="project" value="UniProtKB-SubCell"/>
</dbReference>
<dbReference type="InterPro" id="IPR052017">
    <property type="entry name" value="TSUP"/>
</dbReference>
<feature type="transmembrane region" description="Helical" evidence="8">
    <location>
        <begin position="40"/>
        <end position="61"/>
    </location>
</feature>
<dbReference type="Proteomes" id="UP000027997">
    <property type="component" value="Unassembled WGS sequence"/>
</dbReference>
<dbReference type="EMBL" id="JOJP01000001">
    <property type="protein sequence ID" value="KEI71352.1"/>
    <property type="molecule type" value="Genomic_DNA"/>
</dbReference>
<protein>
    <recommendedName>
        <fullName evidence="8">Probable membrane transporter protein</fullName>
    </recommendedName>
</protein>
<accession>A0A081KB26</accession>
<evidence type="ECO:0000256" key="5">
    <source>
        <dbReference type="ARBA" id="ARBA00022692"/>
    </source>
</evidence>
<comment type="caution">
    <text evidence="9">The sequence shown here is derived from an EMBL/GenBank/DDBJ whole genome shotgun (WGS) entry which is preliminary data.</text>
</comment>
<proteinExistence type="inferred from homology"/>
<feature type="transmembrane region" description="Helical" evidence="8">
    <location>
        <begin position="223"/>
        <end position="243"/>
    </location>
</feature>
<evidence type="ECO:0000313" key="10">
    <source>
        <dbReference type="Proteomes" id="UP000027997"/>
    </source>
</evidence>
<dbReference type="PANTHER" id="PTHR30269:SF37">
    <property type="entry name" value="MEMBRANE TRANSPORTER PROTEIN"/>
    <property type="match status" value="1"/>
</dbReference>
<dbReference type="STRING" id="305900.GV64_11910"/>
<feature type="transmembrane region" description="Helical" evidence="8">
    <location>
        <begin position="190"/>
        <end position="211"/>
    </location>
</feature>
<evidence type="ECO:0000256" key="1">
    <source>
        <dbReference type="ARBA" id="ARBA00004651"/>
    </source>
</evidence>
<dbReference type="eggNOG" id="COG0730">
    <property type="taxonomic scope" value="Bacteria"/>
</dbReference>
<feature type="transmembrane region" description="Helical" evidence="8">
    <location>
        <begin position="126"/>
        <end position="145"/>
    </location>
</feature>